<keyword evidence="1" id="KW-0560">Oxidoreductase</keyword>
<evidence type="ECO:0000256" key="3">
    <source>
        <dbReference type="SAM" id="Coils"/>
    </source>
</evidence>
<dbReference type="Proteomes" id="UP000694920">
    <property type="component" value="Unplaced"/>
</dbReference>
<dbReference type="PANTHER" id="PTHR43157">
    <property type="entry name" value="PHOSPHATIDYLINOSITOL-GLYCAN BIOSYNTHESIS CLASS F PROTEIN-RELATED"/>
    <property type="match status" value="1"/>
</dbReference>
<keyword evidence="4" id="KW-1185">Reference proteome</keyword>
<keyword evidence="3" id="KW-0175">Coiled coil</keyword>
<gene>
    <name evidence="5" type="primary">LOC107272745</name>
</gene>
<feature type="coiled-coil region" evidence="3">
    <location>
        <begin position="302"/>
        <end position="329"/>
    </location>
</feature>
<dbReference type="Pfam" id="PF00106">
    <property type="entry name" value="adh_short"/>
    <property type="match status" value="1"/>
</dbReference>
<accession>A0AAJ7CAG2</accession>
<evidence type="ECO:0000313" key="5">
    <source>
        <dbReference type="RefSeq" id="XP_015605730.1"/>
    </source>
</evidence>
<name>A0AAJ7CAG2_CEPCN</name>
<reference evidence="5" key="1">
    <citation type="submission" date="2025-08" db="UniProtKB">
        <authorList>
            <consortium name="RefSeq"/>
        </authorList>
    </citation>
    <scope>IDENTIFICATION</scope>
</reference>
<dbReference type="GeneID" id="107272745"/>
<dbReference type="GO" id="GO:0016491">
    <property type="term" value="F:oxidoreductase activity"/>
    <property type="evidence" value="ECO:0007669"/>
    <property type="project" value="UniProtKB-KW"/>
</dbReference>
<dbReference type="AlphaFoldDB" id="A0AAJ7CAG2"/>
<dbReference type="PANTHER" id="PTHR43157:SF73">
    <property type="entry name" value="WW DOMAIN-CONTAINING OXIDOREDUCTASE-LIKE PROTEIN"/>
    <property type="match status" value="1"/>
</dbReference>
<dbReference type="KEGG" id="ccin:107272745"/>
<sequence length="347" mass="38816">MLFHTSCKSKERLVGKTVIITGANTGIGKETARDLYRRGARVILACRDVQKADATAKEVKSNPPSQPNKEQFQGEPGEVLVYQLDLCSLASVRNCAKDIYKKESAVNILINNAGMVIESFGKTEDGFETQLQTNYLGHFLFTLLLLPKIRASGPGCRIINVSSLAHHYGDIHFDDLNLENSYTMKEAYCQSKLANVLFTVELTRRLKEANIDGITTYSVHPGMVKTDISRNIHSYLLRIMQVVLTPFAPLFVKTSEQGAQTTIYCAVAQECSKESGLYYKDCAVANLTNKVNDTELIAKLWNETMKMVRLEQENNLEELLKKIEKNVLQSVDDTLKNSEKVIPPSNI</sequence>
<organism evidence="4 5">
    <name type="scientific">Cephus cinctus</name>
    <name type="common">Wheat stem sawfly</name>
    <dbReference type="NCBI Taxonomy" id="211228"/>
    <lineage>
        <taxon>Eukaryota</taxon>
        <taxon>Metazoa</taxon>
        <taxon>Ecdysozoa</taxon>
        <taxon>Arthropoda</taxon>
        <taxon>Hexapoda</taxon>
        <taxon>Insecta</taxon>
        <taxon>Pterygota</taxon>
        <taxon>Neoptera</taxon>
        <taxon>Endopterygota</taxon>
        <taxon>Hymenoptera</taxon>
        <taxon>Cephoidea</taxon>
        <taxon>Cephidae</taxon>
        <taxon>Cephus</taxon>
    </lineage>
</organism>
<dbReference type="RefSeq" id="XP_015605730.1">
    <property type="nucleotide sequence ID" value="XM_015750244.2"/>
</dbReference>
<dbReference type="SUPFAM" id="SSF51735">
    <property type="entry name" value="NAD(P)-binding Rossmann-fold domains"/>
    <property type="match status" value="1"/>
</dbReference>
<protein>
    <submittedName>
        <fullName evidence="5">Retinol dehydrogenase 12</fullName>
    </submittedName>
</protein>
<dbReference type="PRINTS" id="PR00081">
    <property type="entry name" value="GDHRDH"/>
</dbReference>
<dbReference type="PRINTS" id="PR00080">
    <property type="entry name" value="SDRFAMILY"/>
</dbReference>
<evidence type="ECO:0000256" key="1">
    <source>
        <dbReference type="ARBA" id="ARBA00023002"/>
    </source>
</evidence>
<dbReference type="InterPro" id="IPR002347">
    <property type="entry name" value="SDR_fam"/>
</dbReference>
<dbReference type="Gene3D" id="3.40.50.720">
    <property type="entry name" value="NAD(P)-binding Rossmann-like Domain"/>
    <property type="match status" value="1"/>
</dbReference>
<evidence type="ECO:0000313" key="4">
    <source>
        <dbReference type="Proteomes" id="UP000694920"/>
    </source>
</evidence>
<evidence type="ECO:0000256" key="2">
    <source>
        <dbReference type="RuleBase" id="RU000363"/>
    </source>
</evidence>
<comment type="similarity">
    <text evidence="2">Belongs to the short-chain dehydrogenases/reductases (SDR) family.</text>
</comment>
<proteinExistence type="inferred from homology"/>
<dbReference type="InterPro" id="IPR036291">
    <property type="entry name" value="NAD(P)-bd_dom_sf"/>
</dbReference>